<dbReference type="GO" id="GO:0000981">
    <property type="term" value="F:DNA-binding transcription factor activity, RNA polymerase II-specific"/>
    <property type="evidence" value="ECO:0007669"/>
    <property type="project" value="InterPro"/>
</dbReference>
<dbReference type="GO" id="GO:0008270">
    <property type="term" value="F:zinc ion binding"/>
    <property type="evidence" value="ECO:0007669"/>
    <property type="project" value="InterPro"/>
</dbReference>
<proteinExistence type="predicted"/>
<dbReference type="PANTHER" id="PTHR47657:SF7">
    <property type="entry name" value="STEROL REGULATORY ELEMENT-BINDING PROTEIN ECM22"/>
    <property type="match status" value="1"/>
</dbReference>
<dbReference type="PANTHER" id="PTHR47657">
    <property type="entry name" value="STEROL REGULATORY ELEMENT-BINDING PROTEIN ECM22"/>
    <property type="match status" value="1"/>
</dbReference>
<dbReference type="SMART" id="SM00066">
    <property type="entry name" value="GAL4"/>
    <property type="match status" value="1"/>
</dbReference>
<evidence type="ECO:0000313" key="5">
    <source>
        <dbReference type="Proteomes" id="UP001172102"/>
    </source>
</evidence>
<dbReference type="Proteomes" id="UP001172102">
    <property type="component" value="Unassembled WGS sequence"/>
</dbReference>
<feature type="domain" description="Zn(2)-C6 fungal-type" evidence="3">
    <location>
        <begin position="29"/>
        <end position="59"/>
    </location>
</feature>
<dbReference type="PROSITE" id="PS00463">
    <property type="entry name" value="ZN2_CY6_FUNGAL_1"/>
    <property type="match status" value="1"/>
</dbReference>
<dbReference type="Pfam" id="PF00172">
    <property type="entry name" value="Zn_clus"/>
    <property type="match status" value="1"/>
</dbReference>
<evidence type="ECO:0000256" key="2">
    <source>
        <dbReference type="SAM" id="MobiDB-lite"/>
    </source>
</evidence>
<evidence type="ECO:0000259" key="3">
    <source>
        <dbReference type="PROSITE" id="PS50048"/>
    </source>
</evidence>
<feature type="region of interest" description="Disordered" evidence="2">
    <location>
        <begin position="66"/>
        <end position="90"/>
    </location>
</feature>
<dbReference type="InterPro" id="IPR052400">
    <property type="entry name" value="Zn2-C6_fungal_TF"/>
</dbReference>
<gene>
    <name evidence="4" type="ORF">B0H67DRAFT_597958</name>
</gene>
<keyword evidence="5" id="KW-1185">Reference proteome</keyword>
<dbReference type="SUPFAM" id="SSF57701">
    <property type="entry name" value="Zn2/Cys6 DNA-binding domain"/>
    <property type="match status" value="1"/>
</dbReference>
<keyword evidence="1" id="KW-0539">Nucleus</keyword>
<dbReference type="InterPro" id="IPR001138">
    <property type="entry name" value="Zn2Cys6_DnaBD"/>
</dbReference>
<evidence type="ECO:0000256" key="1">
    <source>
        <dbReference type="ARBA" id="ARBA00023242"/>
    </source>
</evidence>
<dbReference type="PRINTS" id="PR00755">
    <property type="entry name" value="AFLATOXINBRP"/>
</dbReference>
<dbReference type="Gene3D" id="4.10.240.10">
    <property type="entry name" value="Zn(2)-C6 fungal-type DNA-binding domain"/>
    <property type="match status" value="1"/>
</dbReference>
<dbReference type="AlphaFoldDB" id="A0AA40E257"/>
<protein>
    <recommendedName>
        <fullName evidence="3">Zn(2)-C6 fungal-type domain-containing protein</fullName>
    </recommendedName>
</protein>
<organism evidence="4 5">
    <name type="scientific">Lasiosphaeris hirsuta</name>
    <dbReference type="NCBI Taxonomy" id="260670"/>
    <lineage>
        <taxon>Eukaryota</taxon>
        <taxon>Fungi</taxon>
        <taxon>Dikarya</taxon>
        <taxon>Ascomycota</taxon>
        <taxon>Pezizomycotina</taxon>
        <taxon>Sordariomycetes</taxon>
        <taxon>Sordariomycetidae</taxon>
        <taxon>Sordariales</taxon>
        <taxon>Lasiosphaeriaceae</taxon>
        <taxon>Lasiosphaeris</taxon>
    </lineage>
</organism>
<dbReference type="CDD" id="cd00067">
    <property type="entry name" value="GAL4"/>
    <property type="match status" value="1"/>
</dbReference>
<accession>A0AA40E257</accession>
<name>A0AA40E257_9PEZI</name>
<sequence>MASASAFQTGSLSHPLGYARRAHRKSRTGCATCKARKIKCDERHPACLNCISHGAPCPFLTVKTAPRRPGKQTPSQLSPIPPSPSCPSPSCPSPSCPSPLPPHPSDADADNPPLPFLELELLHNFTTHTYATLAADPAICAFWREVVVSIGLAGCPYITRTILAISALHLAHRRPDRRAHYTTHALLLHRAASRGATALMGSGGGGGGGRSGGIASLDDAVNLFLFSMLTIYFGKTPSSSREQGATHPRRSLPDGSFFIGDAALPDWAFLINGAKSLSAVLGEQGRDTVLAPFLEYGGRRWSAQREPDGRSAGGGGEAAGGVEVLRARIREAVGGQPALLATYGHAGEGPRDVLDAMLWLWEVSDSLVPLLKSDPARDLAPAQEAVAIFAHFCILLKHHESHWWLQGWGDHLISRAYDILDAEHRSWIEWPMREIGWVPPCV</sequence>
<dbReference type="PROSITE" id="PS50048">
    <property type="entry name" value="ZN2_CY6_FUNGAL_2"/>
    <property type="match status" value="1"/>
</dbReference>
<dbReference type="EMBL" id="JAUKUA010000002">
    <property type="protein sequence ID" value="KAK0724205.1"/>
    <property type="molecule type" value="Genomic_DNA"/>
</dbReference>
<dbReference type="InterPro" id="IPR036864">
    <property type="entry name" value="Zn2-C6_fun-type_DNA-bd_sf"/>
</dbReference>
<evidence type="ECO:0000313" key="4">
    <source>
        <dbReference type="EMBL" id="KAK0724205.1"/>
    </source>
</evidence>
<feature type="compositionally biased region" description="Pro residues" evidence="2">
    <location>
        <begin position="79"/>
        <end position="90"/>
    </location>
</feature>
<comment type="caution">
    <text evidence="4">The sequence shown here is derived from an EMBL/GenBank/DDBJ whole genome shotgun (WGS) entry which is preliminary data.</text>
</comment>
<reference evidence="4" key="1">
    <citation type="submission" date="2023-06" db="EMBL/GenBank/DDBJ databases">
        <title>Genome-scale phylogeny and comparative genomics of the fungal order Sordariales.</title>
        <authorList>
            <consortium name="Lawrence Berkeley National Laboratory"/>
            <person name="Hensen N."/>
            <person name="Bonometti L."/>
            <person name="Westerberg I."/>
            <person name="Brannstrom I.O."/>
            <person name="Guillou S."/>
            <person name="Cros-Aarteil S."/>
            <person name="Calhoun S."/>
            <person name="Haridas S."/>
            <person name="Kuo A."/>
            <person name="Mondo S."/>
            <person name="Pangilinan J."/>
            <person name="Riley R."/>
            <person name="Labutti K."/>
            <person name="Andreopoulos B."/>
            <person name="Lipzen A."/>
            <person name="Chen C."/>
            <person name="Yanf M."/>
            <person name="Daum C."/>
            <person name="Ng V."/>
            <person name="Clum A."/>
            <person name="Steindorff A."/>
            <person name="Ohm R."/>
            <person name="Martin F."/>
            <person name="Silar P."/>
            <person name="Natvig D."/>
            <person name="Lalanne C."/>
            <person name="Gautier V."/>
            <person name="Ament-Velasquez S.L."/>
            <person name="Kruys A."/>
            <person name="Hutchinson M.I."/>
            <person name="Powell A.J."/>
            <person name="Barry K."/>
            <person name="Miller A.N."/>
            <person name="Grigoriev I.V."/>
            <person name="Debuchy R."/>
            <person name="Gladieux P."/>
            <person name="Thoren M.H."/>
            <person name="Johannesson H."/>
        </authorList>
    </citation>
    <scope>NUCLEOTIDE SEQUENCE</scope>
    <source>
        <strain evidence="4">SMH4607-1</strain>
    </source>
</reference>